<gene>
    <name evidence="2" type="ORF">MFFC18_49580</name>
</gene>
<dbReference type="RefSeq" id="WP_075082712.1">
    <property type="nucleotide sequence ID" value="NZ_CP042912.1"/>
</dbReference>
<organism evidence="2 3">
    <name type="scientific">Mariniblastus fucicola</name>
    <dbReference type="NCBI Taxonomy" id="980251"/>
    <lineage>
        <taxon>Bacteria</taxon>
        <taxon>Pseudomonadati</taxon>
        <taxon>Planctomycetota</taxon>
        <taxon>Planctomycetia</taxon>
        <taxon>Pirellulales</taxon>
        <taxon>Pirellulaceae</taxon>
        <taxon>Mariniblastus</taxon>
    </lineage>
</organism>
<evidence type="ECO:0000313" key="3">
    <source>
        <dbReference type="Proteomes" id="UP000322214"/>
    </source>
</evidence>
<protein>
    <submittedName>
        <fullName evidence="2">Uncharacterized protein</fullName>
    </submittedName>
</protein>
<evidence type="ECO:0000256" key="1">
    <source>
        <dbReference type="SAM" id="MobiDB-lite"/>
    </source>
</evidence>
<feature type="region of interest" description="Disordered" evidence="1">
    <location>
        <begin position="1"/>
        <end position="45"/>
    </location>
</feature>
<reference evidence="2 3" key="1">
    <citation type="submission" date="2019-08" db="EMBL/GenBank/DDBJ databases">
        <title>Deep-cultivation of Planctomycetes and their phenomic and genomic characterization uncovers novel biology.</title>
        <authorList>
            <person name="Wiegand S."/>
            <person name="Jogler M."/>
            <person name="Boedeker C."/>
            <person name="Pinto D."/>
            <person name="Vollmers J."/>
            <person name="Rivas-Marin E."/>
            <person name="Kohn T."/>
            <person name="Peeters S.H."/>
            <person name="Heuer A."/>
            <person name="Rast P."/>
            <person name="Oberbeckmann S."/>
            <person name="Bunk B."/>
            <person name="Jeske O."/>
            <person name="Meyerdierks A."/>
            <person name="Storesund J.E."/>
            <person name="Kallscheuer N."/>
            <person name="Luecker S."/>
            <person name="Lage O.M."/>
            <person name="Pohl T."/>
            <person name="Merkel B.J."/>
            <person name="Hornburger P."/>
            <person name="Mueller R.-W."/>
            <person name="Bruemmer F."/>
            <person name="Labrenz M."/>
            <person name="Spormann A.M."/>
            <person name="Op den Camp H."/>
            <person name="Overmann J."/>
            <person name="Amann R."/>
            <person name="Jetten M.S.M."/>
            <person name="Mascher T."/>
            <person name="Medema M.H."/>
            <person name="Devos D.P."/>
            <person name="Kaster A.-K."/>
            <person name="Ovreas L."/>
            <person name="Rohde M."/>
            <person name="Galperin M.Y."/>
            <person name="Jogler C."/>
        </authorList>
    </citation>
    <scope>NUCLEOTIDE SEQUENCE [LARGE SCALE GENOMIC DNA]</scope>
    <source>
        <strain evidence="2 3">FC18</strain>
    </source>
</reference>
<dbReference type="AlphaFoldDB" id="A0A5B9PID4"/>
<name>A0A5B9PID4_9BACT</name>
<dbReference type="EMBL" id="CP042912">
    <property type="protein sequence ID" value="QEG25035.1"/>
    <property type="molecule type" value="Genomic_DNA"/>
</dbReference>
<sequence length="88" mass="10270">MTTQEFPQSQSSTDQLAGFVDRRDPSRQRKSTGLERRQFSDGHNDLSMDAAELGRAVDQYKLENHRRFVTYEELLSVICSLGYEKRER</sequence>
<dbReference type="OrthoDB" id="288713at2"/>
<accession>A0A5B9PID4</accession>
<dbReference type="Proteomes" id="UP000322214">
    <property type="component" value="Chromosome"/>
</dbReference>
<feature type="compositionally biased region" description="Basic and acidic residues" evidence="1">
    <location>
        <begin position="20"/>
        <end position="45"/>
    </location>
</feature>
<dbReference type="STRING" id="980251.GCA_001642875_04907"/>
<feature type="compositionally biased region" description="Polar residues" evidence="1">
    <location>
        <begin position="1"/>
        <end position="15"/>
    </location>
</feature>
<keyword evidence="3" id="KW-1185">Reference proteome</keyword>
<evidence type="ECO:0000313" key="2">
    <source>
        <dbReference type="EMBL" id="QEG25035.1"/>
    </source>
</evidence>
<proteinExistence type="predicted"/>
<dbReference type="KEGG" id="mff:MFFC18_49580"/>